<keyword evidence="1" id="KW-1133">Transmembrane helix</keyword>
<name>A0ABP0J1N7_9DINO</name>
<dbReference type="Gene3D" id="3.40.250.10">
    <property type="entry name" value="Rhodanese-like domain"/>
    <property type="match status" value="1"/>
</dbReference>
<dbReference type="Gene3D" id="3.30.70.100">
    <property type="match status" value="1"/>
</dbReference>
<reference evidence="3 4" key="1">
    <citation type="submission" date="2024-02" db="EMBL/GenBank/DDBJ databases">
        <authorList>
            <person name="Chen Y."/>
            <person name="Shah S."/>
            <person name="Dougan E. K."/>
            <person name="Thang M."/>
            <person name="Chan C."/>
        </authorList>
    </citation>
    <scope>NUCLEOTIDE SEQUENCE [LARGE SCALE GENOMIC DNA]</scope>
</reference>
<dbReference type="Proteomes" id="UP001642484">
    <property type="component" value="Unassembled WGS sequence"/>
</dbReference>
<dbReference type="SUPFAM" id="SSF52821">
    <property type="entry name" value="Rhodanese/Cell cycle control phosphatase"/>
    <property type="match status" value="1"/>
</dbReference>
<dbReference type="Pfam" id="PF17773">
    <property type="entry name" value="UPF0176_N"/>
    <property type="match status" value="1"/>
</dbReference>
<feature type="transmembrane region" description="Helical" evidence="1">
    <location>
        <begin position="242"/>
        <end position="267"/>
    </location>
</feature>
<dbReference type="InterPro" id="IPR022111">
    <property type="entry name" value="Rhodanese_C"/>
</dbReference>
<evidence type="ECO:0000313" key="3">
    <source>
        <dbReference type="EMBL" id="CAK9008281.1"/>
    </source>
</evidence>
<dbReference type="InterPro" id="IPR036873">
    <property type="entry name" value="Rhodanese-like_dom_sf"/>
</dbReference>
<keyword evidence="1" id="KW-0812">Transmembrane</keyword>
<dbReference type="InterPro" id="IPR001763">
    <property type="entry name" value="Rhodanese-like_dom"/>
</dbReference>
<dbReference type="PROSITE" id="PS50206">
    <property type="entry name" value="RHODANESE_3"/>
    <property type="match status" value="1"/>
</dbReference>
<dbReference type="Pfam" id="PF12368">
    <property type="entry name" value="Rhodanese_C"/>
    <property type="match status" value="1"/>
</dbReference>
<comment type="caution">
    <text evidence="3">The sequence shown here is derived from an EMBL/GenBank/DDBJ whole genome shotgun (WGS) entry which is preliminary data.</text>
</comment>
<organism evidence="3 4">
    <name type="scientific">Durusdinium trenchii</name>
    <dbReference type="NCBI Taxonomy" id="1381693"/>
    <lineage>
        <taxon>Eukaryota</taxon>
        <taxon>Sar</taxon>
        <taxon>Alveolata</taxon>
        <taxon>Dinophyceae</taxon>
        <taxon>Suessiales</taxon>
        <taxon>Symbiodiniaceae</taxon>
        <taxon>Durusdinium</taxon>
    </lineage>
</organism>
<evidence type="ECO:0000259" key="2">
    <source>
        <dbReference type="PROSITE" id="PS50206"/>
    </source>
</evidence>
<proteinExistence type="predicted"/>
<feature type="transmembrane region" description="Helical" evidence="1">
    <location>
        <begin position="215"/>
        <end position="235"/>
    </location>
</feature>
<dbReference type="InterPro" id="IPR020936">
    <property type="entry name" value="TrhO"/>
</dbReference>
<feature type="domain" description="Rhodanese" evidence="2">
    <location>
        <begin position="463"/>
        <end position="557"/>
    </location>
</feature>
<feature type="transmembrane region" description="Helical" evidence="1">
    <location>
        <begin position="188"/>
        <end position="209"/>
    </location>
</feature>
<evidence type="ECO:0000256" key="1">
    <source>
        <dbReference type="SAM" id="Phobius"/>
    </source>
</evidence>
<dbReference type="PANTHER" id="PTHR43268:SF3">
    <property type="entry name" value="RHODANESE-LIKE DOMAIN-CONTAINING PROTEIN 7-RELATED"/>
    <property type="match status" value="1"/>
</dbReference>
<dbReference type="PANTHER" id="PTHR43268">
    <property type="entry name" value="THIOSULFATE SULFURTRANSFERASE/RHODANESE-LIKE DOMAIN-CONTAINING PROTEIN 2"/>
    <property type="match status" value="1"/>
</dbReference>
<keyword evidence="1" id="KW-0472">Membrane</keyword>
<dbReference type="EMBL" id="CAXAMN010004224">
    <property type="protein sequence ID" value="CAK9008281.1"/>
    <property type="molecule type" value="Genomic_DNA"/>
</dbReference>
<dbReference type="Pfam" id="PF00581">
    <property type="entry name" value="Rhodanese"/>
    <property type="match status" value="1"/>
</dbReference>
<evidence type="ECO:0000313" key="4">
    <source>
        <dbReference type="Proteomes" id="UP001642484"/>
    </source>
</evidence>
<gene>
    <name evidence="3" type="ORF">CCMP2556_LOCUS9189</name>
</gene>
<accession>A0ABP0J1N7</accession>
<dbReference type="InterPro" id="IPR040503">
    <property type="entry name" value="TRHO_N"/>
</dbReference>
<dbReference type="SMART" id="SM00450">
    <property type="entry name" value="RHOD"/>
    <property type="match status" value="1"/>
</dbReference>
<keyword evidence="4" id="KW-1185">Reference proteome</keyword>
<sequence>MGANSSVSNGGPAITEEQWGRMQEVWSKICTNEQFKPKCIIQFLCKHSKTMRYGEVDRVVGSNAFVKIADEVFVMLEKANAIWCFVPDEHLSRAKVMVRASMNTAQIAQLTSVSGVKVIVTAAAAEGLFGAASVTSGLATLGDGSVATGGCGMVGGILVVAAAPSALTAHTIYQLCDAMENNSITPTAVALGGTLGALGGSTVGVVMVAESGAVAGLSASGITSGLAALGGGTVASGGLGMLGGVAAVAGVASLGALAVGGVAWIVSHELVQGKLKEQRIQKLGQDLVSGVSSYPLEMLRSLLASGLALLLRSPSRRRKLEIQYSRPSCAPSASYAYSVLAFYLVHPVKAPQEEALQHKAWCRSRGLLGRVWVSSRGLNVQISGKTEDCERYADFVARRFRTCRGPLVCKIDPVPEPAFPRLRVKAKQLVSLHPELAEQVDMTDRGEDLEPEEWRRKLQGLSMGEPGKVLDVRNDYEWDLGHFAHAERPSTEQLRAMTAESMGLQSEDQETPLYMYCTGGIRCEFMGAALRQRGFKKVYKLKGGIQHYGNTVGAEEWKGRLFVFDRRNSISVGPEGRAEPQWCSTCGSRVAEEFWNCGNMDCNRCMVTCRECLRSLDGVCCKGCMRAARRLPATWRGMNGGLNNMQAHFAYGMIYSQPYIAK</sequence>
<protein>
    <recommendedName>
        <fullName evidence="2">Rhodanese domain-containing protein</fullName>
    </recommendedName>
</protein>